<evidence type="ECO:0000313" key="2">
    <source>
        <dbReference type="Proteomes" id="UP000831701"/>
    </source>
</evidence>
<evidence type="ECO:0000313" key="1">
    <source>
        <dbReference type="EMBL" id="KAI3373811.1"/>
    </source>
</evidence>
<dbReference type="EMBL" id="CM041534">
    <property type="protein sequence ID" value="KAI3373811.1"/>
    <property type="molecule type" value="Genomic_DNA"/>
</dbReference>
<comment type="caution">
    <text evidence="1">The sequence shown here is derived from an EMBL/GenBank/DDBJ whole genome shotgun (WGS) entry which is preliminary data.</text>
</comment>
<protein>
    <submittedName>
        <fullName evidence="1">Uncharacterized protein</fullName>
    </submittedName>
</protein>
<reference evidence="1" key="1">
    <citation type="submission" date="2022-04" db="EMBL/GenBank/DDBJ databases">
        <title>Jade perch genome.</title>
        <authorList>
            <person name="Chao B."/>
        </authorList>
    </citation>
    <scope>NUCLEOTIDE SEQUENCE</scope>
    <source>
        <strain evidence="1">CB-2022</strain>
    </source>
</reference>
<gene>
    <name evidence="1" type="ORF">L3Q82_021970</name>
</gene>
<keyword evidence="2" id="KW-1185">Reference proteome</keyword>
<dbReference type="Proteomes" id="UP000831701">
    <property type="component" value="Chromosome 4"/>
</dbReference>
<name>A0ACB8X137_9TELE</name>
<accession>A0ACB8X137</accession>
<organism evidence="1 2">
    <name type="scientific">Scortum barcoo</name>
    <name type="common">barcoo grunter</name>
    <dbReference type="NCBI Taxonomy" id="214431"/>
    <lineage>
        <taxon>Eukaryota</taxon>
        <taxon>Metazoa</taxon>
        <taxon>Chordata</taxon>
        <taxon>Craniata</taxon>
        <taxon>Vertebrata</taxon>
        <taxon>Euteleostomi</taxon>
        <taxon>Actinopterygii</taxon>
        <taxon>Neopterygii</taxon>
        <taxon>Teleostei</taxon>
        <taxon>Neoteleostei</taxon>
        <taxon>Acanthomorphata</taxon>
        <taxon>Eupercaria</taxon>
        <taxon>Centrarchiformes</taxon>
        <taxon>Terapontoidei</taxon>
        <taxon>Terapontidae</taxon>
        <taxon>Scortum</taxon>
    </lineage>
</organism>
<proteinExistence type="predicted"/>
<sequence>MKAGGGETVPQKTWRYFTSLSVDYFVLLHFPKVTAEEHQGPLRRAGLALPGPHPGPTLEPGLGLGLAGERLVAGSLPTGPGRAQPEMAAWARLPVGSPPAGRSMRGRCNVVWVAVVAGGPRRRPNPWTKTLAIGTWNVTSLGGKEPELVREVERYRLEIVGLTSTHSLGSGTQLLERGWTLHYSGVAQGERRRRAGVGLLIAPSSAQPPCVGVHSGVSERVASLRLRVGDRSLAVVCVPTGRGRQQYRVVPGLLGVPGRGT</sequence>